<evidence type="ECO:0000256" key="4">
    <source>
        <dbReference type="ARBA" id="ARBA00022723"/>
    </source>
</evidence>
<dbReference type="SUPFAM" id="SSF102114">
    <property type="entry name" value="Radical SAM enzymes"/>
    <property type="match status" value="1"/>
</dbReference>
<accession>A0A8J6N371</accession>
<feature type="domain" description="Radical SAM core" evidence="7">
    <location>
        <begin position="17"/>
        <end position="252"/>
    </location>
</feature>
<organism evidence="8 9">
    <name type="scientific">Candidatus Desulfacyla euxinica</name>
    <dbReference type="NCBI Taxonomy" id="2841693"/>
    <lineage>
        <taxon>Bacteria</taxon>
        <taxon>Deltaproteobacteria</taxon>
        <taxon>Candidatus Desulfacyla</taxon>
    </lineage>
</organism>
<comment type="caution">
    <text evidence="8">The sequence shown here is derived from an EMBL/GenBank/DDBJ whole genome shotgun (WGS) entry which is preliminary data.</text>
</comment>
<keyword evidence="3" id="KW-0949">S-adenosyl-L-methionine</keyword>
<sequence>MATQPLNDSTVSHIFGPVPSRRLGLSLGVDLIPAKTCTFDCLYCEVGRTTDRTLERRPYVPVNEVLEQLRQKLLVCSPDIITLAGSGEPTLHSEIDQIIDGIKAFTDTRVAVLTNGSLFWDKEVRRCVQGADIIMPTLSSAFDQTFKRIHRPDPELDLGTIFEGLKSLRREYHGQMFLEVVFLAGINDTEEEEEALKDVIDTICPDRIQINTVVRPPSDSRAKPLDRERLEGLKLLLGKNAEVIAGIPVGKDGFSGQTSAEILLDTLKRRPLRAVDMVNSLDLDPDEVDDLIKGLLIKGSIHKQEHSGEIFYLGSEENP</sequence>
<reference evidence="8 9" key="1">
    <citation type="submission" date="2020-08" db="EMBL/GenBank/DDBJ databases">
        <title>Bridging the membrane lipid divide: bacteria of the FCB group superphylum have the potential to synthesize archaeal ether lipids.</title>
        <authorList>
            <person name="Villanueva L."/>
            <person name="Von Meijenfeldt F.A.B."/>
            <person name="Westbye A.B."/>
            <person name="Yadav S."/>
            <person name="Hopmans E.C."/>
            <person name="Dutilh B.E."/>
            <person name="Sinninghe Damste J.S."/>
        </authorList>
    </citation>
    <scope>NUCLEOTIDE SEQUENCE [LARGE SCALE GENOMIC DNA]</scope>
    <source>
        <strain evidence="8">NIOZ-UU27</strain>
    </source>
</reference>
<evidence type="ECO:0000256" key="2">
    <source>
        <dbReference type="ARBA" id="ARBA00022485"/>
    </source>
</evidence>
<evidence type="ECO:0000259" key="7">
    <source>
        <dbReference type="PROSITE" id="PS51918"/>
    </source>
</evidence>
<name>A0A8J6N371_9DELT</name>
<dbReference type="InterPro" id="IPR058240">
    <property type="entry name" value="rSAM_sf"/>
</dbReference>
<dbReference type="InterPro" id="IPR007197">
    <property type="entry name" value="rSAM"/>
</dbReference>
<keyword evidence="5" id="KW-0408">Iron</keyword>
<dbReference type="PANTHER" id="PTHR43787:SF11">
    <property type="entry name" value="UPF0026 PROTEIN SLR1464"/>
    <property type="match status" value="1"/>
</dbReference>
<gene>
    <name evidence="8" type="ORF">H8E19_17530</name>
</gene>
<comment type="cofactor">
    <cofactor evidence="1">
        <name>[4Fe-4S] cluster</name>
        <dbReference type="ChEBI" id="CHEBI:49883"/>
    </cofactor>
</comment>
<dbReference type="SFLD" id="SFLDG01083">
    <property type="entry name" value="Uncharacterised_Radical_SAM_Su"/>
    <property type="match status" value="1"/>
</dbReference>
<evidence type="ECO:0000313" key="8">
    <source>
        <dbReference type="EMBL" id="MBC8179206.1"/>
    </source>
</evidence>
<dbReference type="GO" id="GO:0046872">
    <property type="term" value="F:metal ion binding"/>
    <property type="evidence" value="ECO:0007669"/>
    <property type="project" value="UniProtKB-KW"/>
</dbReference>
<dbReference type="Pfam" id="PF04055">
    <property type="entry name" value="Radical_SAM"/>
    <property type="match status" value="1"/>
</dbReference>
<dbReference type="SFLD" id="SFLDS00029">
    <property type="entry name" value="Radical_SAM"/>
    <property type="match status" value="1"/>
</dbReference>
<dbReference type="PROSITE" id="PS51918">
    <property type="entry name" value="RADICAL_SAM"/>
    <property type="match status" value="1"/>
</dbReference>
<keyword evidence="4" id="KW-0479">Metal-binding</keyword>
<evidence type="ECO:0000256" key="5">
    <source>
        <dbReference type="ARBA" id="ARBA00023004"/>
    </source>
</evidence>
<dbReference type="EMBL" id="JACNJD010000359">
    <property type="protein sequence ID" value="MBC8179206.1"/>
    <property type="molecule type" value="Genomic_DNA"/>
</dbReference>
<proteinExistence type="predicted"/>
<keyword evidence="2" id="KW-0004">4Fe-4S</keyword>
<keyword evidence="6" id="KW-0411">Iron-sulfur</keyword>
<dbReference type="InterPro" id="IPR013785">
    <property type="entry name" value="Aldolase_TIM"/>
</dbReference>
<dbReference type="InterPro" id="IPR040084">
    <property type="entry name" value="GTPase_Obg"/>
</dbReference>
<dbReference type="GO" id="GO:0051539">
    <property type="term" value="F:4 iron, 4 sulfur cluster binding"/>
    <property type="evidence" value="ECO:0007669"/>
    <property type="project" value="UniProtKB-KW"/>
</dbReference>
<dbReference type="AlphaFoldDB" id="A0A8J6N371"/>
<dbReference type="GO" id="GO:0003824">
    <property type="term" value="F:catalytic activity"/>
    <property type="evidence" value="ECO:0007669"/>
    <property type="project" value="InterPro"/>
</dbReference>
<dbReference type="Gene3D" id="3.20.20.70">
    <property type="entry name" value="Aldolase class I"/>
    <property type="match status" value="1"/>
</dbReference>
<evidence type="ECO:0000256" key="1">
    <source>
        <dbReference type="ARBA" id="ARBA00001966"/>
    </source>
</evidence>
<evidence type="ECO:0000256" key="3">
    <source>
        <dbReference type="ARBA" id="ARBA00022691"/>
    </source>
</evidence>
<evidence type="ECO:0000256" key="6">
    <source>
        <dbReference type="ARBA" id="ARBA00023014"/>
    </source>
</evidence>
<evidence type="ECO:0000313" key="9">
    <source>
        <dbReference type="Proteomes" id="UP000650524"/>
    </source>
</evidence>
<dbReference type="Proteomes" id="UP000650524">
    <property type="component" value="Unassembled WGS sequence"/>
</dbReference>
<dbReference type="CDD" id="cd01335">
    <property type="entry name" value="Radical_SAM"/>
    <property type="match status" value="1"/>
</dbReference>
<dbReference type="PANTHER" id="PTHR43787">
    <property type="entry name" value="FEMO COFACTOR BIOSYNTHESIS PROTEIN NIFB-RELATED"/>
    <property type="match status" value="1"/>
</dbReference>
<protein>
    <submittedName>
        <fullName evidence="8">Radical SAM protein</fullName>
    </submittedName>
</protein>